<feature type="region of interest" description="Disordered" evidence="1">
    <location>
        <begin position="194"/>
        <end position="220"/>
    </location>
</feature>
<evidence type="ECO:0000256" key="1">
    <source>
        <dbReference type="SAM" id="MobiDB-lite"/>
    </source>
</evidence>
<proteinExistence type="predicted"/>
<feature type="compositionally biased region" description="Acidic residues" evidence="1">
    <location>
        <begin position="194"/>
        <end position="204"/>
    </location>
</feature>
<gene>
    <name evidence="2" type="ORF">NYM_LOCUS13728</name>
</gene>
<sequence>MQWYCWWEDLNRGATWNLFKEDLLLQFGDTSFINHEIELKHLLQTSMVQEYQRKFETPTSMVRNREDETLISHFIGCLNEDIQIEMLTDPPTELRKCFALTRKIEEKLRRKEAWKWSIKMRFPSKLKSNLVKNVPNFKNAENRPAFHNNIPNKYISLQERVGRIKKGLSFNCDDKWHASHKCKHFQLYEVIDSDEDVEEEDEGTEGTVAAKVEGEAKQNE</sequence>
<dbReference type="Gramene" id="NC2G0264710.1">
    <property type="protein sequence ID" value="NC2G0264710.1:cds"/>
    <property type="gene ID" value="NC2G0264710"/>
</dbReference>
<dbReference type="AlphaFoldDB" id="A0A5K1AI44"/>
<organism evidence="2">
    <name type="scientific">Nymphaea colorata</name>
    <name type="common">pocket water lily</name>
    <dbReference type="NCBI Taxonomy" id="210225"/>
    <lineage>
        <taxon>Eukaryota</taxon>
        <taxon>Viridiplantae</taxon>
        <taxon>Streptophyta</taxon>
        <taxon>Embryophyta</taxon>
        <taxon>Tracheophyta</taxon>
        <taxon>Spermatophyta</taxon>
        <taxon>Magnoliopsida</taxon>
        <taxon>Nymphaeales</taxon>
        <taxon>Nymphaeaceae</taxon>
        <taxon>Nymphaea</taxon>
    </lineage>
</organism>
<reference evidence="2" key="1">
    <citation type="submission" date="2019-09" db="EMBL/GenBank/DDBJ databases">
        <authorList>
            <person name="Zhang L."/>
        </authorList>
    </citation>
    <scope>NUCLEOTIDE SEQUENCE</scope>
</reference>
<accession>A0A5K1AI44</accession>
<protein>
    <submittedName>
        <fullName evidence="2">Uncharacterized protein</fullName>
    </submittedName>
</protein>
<dbReference type="EMBL" id="LR721780">
    <property type="protein sequence ID" value="VVW01890.1"/>
    <property type="molecule type" value="Genomic_DNA"/>
</dbReference>
<name>A0A5K1AI44_9MAGN</name>
<evidence type="ECO:0000313" key="2">
    <source>
        <dbReference type="EMBL" id="VVW01890.1"/>
    </source>
</evidence>